<keyword evidence="1" id="KW-0064">Aspartyl protease</keyword>
<evidence type="ECO:0000256" key="1">
    <source>
        <dbReference type="ARBA" id="ARBA00022750"/>
    </source>
</evidence>
<dbReference type="PANTHER" id="PTHR11439:SF495">
    <property type="entry name" value="REVERSE TRANSCRIPTASE, RNA-DEPENDENT DNA POLYMERASE-RELATED"/>
    <property type="match status" value="1"/>
</dbReference>
<dbReference type="InterPro" id="IPR054722">
    <property type="entry name" value="PolX-like_BBD"/>
</dbReference>
<feature type="region of interest" description="Disordered" evidence="2">
    <location>
        <begin position="738"/>
        <end position="778"/>
    </location>
</feature>
<accession>A0A6L2MGT9</accession>
<dbReference type="InterPro" id="IPR043502">
    <property type="entry name" value="DNA/RNA_pol_sf"/>
</dbReference>
<gene>
    <name evidence="5" type="ORF">Tci_044657</name>
</gene>
<feature type="domain" description="Reverse transcriptase Ty1/copia-type" evidence="3">
    <location>
        <begin position="343"/>
        <end position="437"/>
    </location>
</feature>
<feature type="compositionally biased region" description="Basic and acidic residues" evidence="2">
    <location>
        <begin position="1140"/>
        <end position="1149"/>
    </location>
</feature>
<name>A0A6L2MGT9_TANCI</name>
<dbReference type="InterPro" id="IPR013103">
    <property type="entry name" value="RVT_2"/>
</dbReference>
<keyword evidence="1" id="KW-0378">Hydrolase</keyword>
<dbReference type="GO" id="GO:0003676">
    <property type="term" value="F:nucleic acid binding"/>
    <property type="evidence" value="ECO:0007669"/>
    <property type="project" value="InterPro"/>
</dbReference>
<feature type="compositionally biased region" description="Low complexity" evidence="2">
    <location>
        <begin position="241"/>
        <end position="252"/>
    </location>
</feature>
<dbReference type="InterPro" id="IPR012337">
    <property type="entry name" value="RNaseH-like_sf"/>
</dbReference>
<feature type="region of interest" description="Disordered" evidence="2">
    <location>
        <begin position="672"/>
        <end position="693"/>
    </location>
</feature>
<organism evidence="5">
    <name type="scientific">Tanacetum cinerariifolium</name>
    <name type="common">Dalmatian daisy</name>
    <name type="synonym">Chrysanthemum cinerariifolium</name>
    <dbReference type="NCBI Taxonomy" id="118510"/>
    <lineage>
        <taxon>Eukaryota</taxon>
        <taxon>Viridiplantae</taxon>
        <taxon>Streptophyta</taxon>
        <taxon>Embryophyta</taxon>
        <taxon>Tracheophyta</taxon>
        <taxon>Spermatophyta</taxon>
        <taxon>Magnoliopsida</taxon>
        <taxon>eudicotyledons</taxon>
        <taxon>Gunneridae</taxon>
        <taxon>Pentapetalae</taxon>
        <taxon>asterids</taxon>
        <taxon>campanulids</taxon>
        <taxon>Asterales</taxon>
        <taxon>Asteraceae</taxon>
        <taxon>Asteroideae</taxon>
        <taxon>Anthemideae</taxon>
        <taxon>Anthemidinae</taxon>
        <taxon>Tanacetum</taxon>
    </lineage>
</organism>
<reference evidence="5" key="1">
    <citation type="journal article" date="2019" name="Sci. Rep.">
        <title>Draft genome of Tanacetum cinerariifolium, the natural source of mosquito coil.</title>
        <authorList>
            <person name="Yamashiro T."/>
            <person name="Shiraishi A."/>
            <person name="Satake H."/>
            <person name="Nakayama K."/>
        </authorList>
    </citation>
    <scope>NUCLEOTIDE SEQUENCE</scope>
</reference>
<evidence type="ECO:0000259" key="3">
    <source>
        <dbReference type="Pfam" id="PF07727"/>
    </source>
</evidence>
<evidence type="ECO:0000259" key="4">
    <source>
        <dbReference type="Pfam" id="PF22936"/>
    </source>
</evidence>
<evidence type="ECO:0000313" key="5">
    <source>
        <dbReference type="EMBL" id="GEU72679.1"/>
    </source>
</evidence>
<sequence length="1291" mass="144709">MQVVQIVLWYLDSGCSKHMIGDRSQLTNCVNKFLGTVKFVNDHVEKIMGYGDYQIGNVMISKQNGVVERRNHTLIDATHTMLIYAKAPLLLWTEAVATACYTQNHSIIRLRHGKTPYELLHDKLPDLSLFHVFGALCYLTNDSENLGKLQLNANIDFDELTAMASEHSSLEPALHEMTPTTIILGFMPNPPPSTSFVPPLITDWDLLFQPLFNELLNPPPSVDHPAPKVIDLIVKVVVPKPAASTGSPSSTTVDQDAPSPSNSQTTPETQIPVISNNDEEDKNDLDVAHMHNDSFFGVEASPKTPTFRDDPLHESLHDDSTSQGSSSNIRLTHTPFESVGVVDLTLLTRKAGNDLLLVQIYVDDIIFASTNTAICTEFANSMTTKFKMSMMGQMSFFLGLQISQSPRGICINQSKYAYEIVKKYGMLSSDSADTPLVEKSKLDEDLQGKPIDATLCRGMIGSLMYLTSSRPVLTYAVCLCARYQAKPIEMHLNAVKRIFLYLKGTINMGLWYSKDIGMSLTACADVDHTGCQDTRHGTSGSDEFLGDKLVIIRDTTRAQQKALDDELVAPANHLKIGKCNLRLSSSLSSKEPTFQVMNKKSHIVNVDNFRDMLQICPNLPGQKFKDPPLEEEILSFIRELGHTELVFQVKNKNSKKNNDIYYPRFTKVIKADSDTSPKKKPVQAPKGKQLKATAKMPKLGKKKLPAQGLETLSEIALSKAEQIKIATKRSWIQLYGSHASGSDADEGTGVSLGVPDDKEEEGSDMRVQTPSHFKSTNDEAYDDVTQGVNVKEEKLDKDMTNEEESSSVSLGFISSMLNPNPDAGIDSILNLNTESTSLVDDRIITNLEMPPSYVTTLPPPPIPFIEPQQQTTVPPPAIVSSTSLKNLPTFRSLFKFEDRVKSLEDEFLVFKQTNLFAKTVSSIPSIVDMYLANKMNEAIKTVVKLQSNRLRDEAQAKNEDFIKKLDENIKKIIKEQVKVQVNEKVSKILPRIEKLANDQLESKVLTRSSNKAKTSHAVAANLSELELKKILIDKMESNKSIHRSVQHKTLYKALIDTYETNKVILITYGDTITIKRHRDDEEYDEEPSAVSNQGSKRRRARKEPESTSEPKEKTSKSTGKSTEGSKSHQKSNGKSTQAEEPIHNAKNLEEPTPQEFDTEDLKLGAKSYQKKLNLTRSDTYISDLKRLPPYSAYPNPRGFIYQNKDKKTILMCIDELHKFSDGTLNDVWIALDDILKRIRMKYLPQKYWRIVDKETAGAMIQAIDKHLKNRRIMRSLEKVICGYRTRETFGY</sequence>
<comment type="caution">
    <text evidence="5">The sequence shown here is derived from an EMBL/GenBank/DDBJ whole genome shotgun (WGS) entry which is preliminary data.</text>
</comment>
<dbReference type="Gene3D" id="3.30.420.10">
    <property type="entry name" value="Ribonuclease H-like superfamily/Ribonuclease H"/>
    <property type="match status" value="1"/>
</dbReference>
<dbReference type="Pfam" id="PF22936">
    <property type="entry name" value="Pol_BBD"/>
    <property type="match status" value="1"/>
</dbReference>
<dbReference type="Pfam" id="PF07727">
    <property type="entry name" value="RVT_2"/>
    <property type="match status" value="1"/>
</dbReference>
<dbReference type="SUPFAM" id="SSF56672">
    <property type="entry name" value="DNA/RNA polymerases"/>
    <property type="match status" value="1"/>
</dbReference>
<feature type="compositionally biased region" description="Basic and acidic residues" evidence="2">
    <location>
        <begin position="1102"/>
        <end position="1115"/>
    </location>
</feature>
<dbReference type="GO" id="GO:0004190">
    <property type="term" value="F:aspartic-type endopeptidase activity"/>
    <property type="evidence" value="ECO:0007669"/>
    <property type="project" value="UniProtKB-KW"/>
</dbReference>
<dbReference type="SUPFAM" id="SSF53098">
    <property type="entry name" value="Ribonuclease H-like"/>
    <property type="match status" value="1"/>
</dbReference>
<dbReference type="EMBL" id="BKCJ010006540">
    <property type="protein sequence ID" value="GEU72679.1"/>
    <property type="molecule type" value="Genomic_DNA"/>
</dbReference>
<keyword evidence="1" id="KW-0645">Protease</keyword>
<proteinExistence type="predicted"/>
<dbReference type="PANTHER" id="PTHR11439">
    <property type="entry name" value="GAG-POL-RELATED RETROTRANSPOSON"/>
    <property type="match status" value="1"/>
</dbReference>
<feature type="compositionally biased region" description="Basic and acidic residues" evidence="2">
    <location>
        <begin position="306"/>
        <end position="320"/>
    </location>
</feature>
<feature type="compositionally biased region" description="Polar residues" evidence="2">
    <location>
        <begin position="258"/>
        <end position="276"/>
    </location>
</feature>
<protein>
    <submittedName>
        <fullName evidence="5">Uncharacterized mitochondrial protein AtMg00810-like</fullName>
    </submittedName>
</protein>
<feature type="region of interest" description="Disordered" evidence="2">
    <location>
        <begin position="296"/>
        <end position="329"/>
    </location>
</feature>
<feature type="region of interest" description="Disordered" evidence="2">
    <location>
        <begin position="1079"/>
        <end position="1160"/>
    </location>
</feature>
<dbReference type="InterPro" id="IPR036397">
    <property type="entry name" value="RNaseH_sf"/>
</dbReference>
<feature type="domain" description="Retrovirus-related Pol polyprotein from transposon TNT 1-94-like beta-barrel" evidence="4">
    <location>
        <begin position="9"/>
        <end position="56"/>
    </location>
</feature>
<feature type="region of interest" description="Disordered" evidence="2">
    <location>
        <begin position="241"/>
        <end position="279"/>
    </location>
</feature>
<evidence type="ECO:0000256" key="2">
    <source>
        <dbReference type="SAM" id="MobiDB-lite"/>
    </source>
</evidence>